<dbReference type="EMBL" id="JAKKPZ010000349">
    <property type="protein sequence ID" value="KAI1696116.1"/>
    <property type="molecule type" value="Genomic_DNA"/>
</dbReference>
<dbReference type="Proteomes" id="UP001201812">
    <property type="component" value="Unassembled WGS sequence"/>
</dbReference>
<comment type="caution">
    <text evidence="2">The sequence shown here is derived from an EMBL/GenBank/DDBJ whole genome shotgun (WGS) entry which is preliminary data.</text>
</comment>
<evidence type="ECO:0000313" key="2">
    <source>
        <dbReference type="EMBL" id="KAI1696116.1"/>
    </source>
</evidence>
<name>A0AAD4MNJ5_9BILA</name>
<accession>A0AAD4MNJ5</accession>
<evidence type="ECO:0000256" key="1">
    <source>
        <dbReference type="SAM" id="MobiDB-lite"/>
    </source>
</evidence>
<sequence>MDSENSSKFAGHNAVTVSTDGNGVTIEKKKMVQQKSKTGRGRPKKVISTPKQKKRQRKADRPVKNAAVTNEMGNIQLDPHHKSMKSTLFKKWTQLTVALLEHFNKL</sequence>
<evidence type="ECO:0000313" key="3">
    <source>
        <dbReference type="Proteomes" id="UP001201812"/>
    </source>
</evidence>
<keyword evidence="3" id="KW-1185">Reference proteome</keyword>
<protein>
    <submittedName>
        <fullName evidence="2">Uncharacterized protein</fullName>
    </submittedName>
</protein>
<proteinExistence type="predicted"/>
<feature type="region of interest" description="Disordered" evidence="1">
    <location>
        <begin position="1"/>
        <end position="78"/>
    </location>
</feature>
<dbReference type="AlphaFoldDB" id="A0AAD4MNJ5"/>
<organism evidence="2 3">
    <name type="scientific">Ditylenchus destructor</name>
    <dbReference type="NCBI Taxonomy" id="166010"/>
    <lineage>
        <taxon>Eukaryota</taxon>
        <taxon>Metazoa</taxon>
        <taxon>Ecdysozoa</taxon>
        <taxon>Nematoda</taxon>
        <taxon>Chromadorea</taxon>
        <taxon>Rhabditida</taxon>
        <taxon>Tylenchina</taxon>
        <taxon>Tylenchomorpha</taxon>
        <taxon>Sphaerularioidea</taxon>
        <taxon>Anguinidae</taxon>
        <taxon>Anguininae</taxon>
        <taxon>Ditylenchus</taxon>
    </lineage>
</organism>
<reference evidence="2" key="1">
    <citation type="submission" date="2022-01" db="EMBL/GenBank/DDBJ databases">
        <title>Genome Sequence Resource for Two Populations of Ditylenchus destructor, the Migratory Endoparasitic Phytonematode.</title>
        <authorList>
            <person name="Zhang H."/>
            <person name="Lin R."/>
            <person name="Xie B."/>
        </authorList>
    </citation>
    <scope>NUCLEOTIDE SEQUENCE</scope>
    <source>
        <strain evidence="2">BazhouSP</strain>
    </source>
</reference>
<feature type="compositionally biased region" description="Basic residues" evidence="1">
    <location>
        <begin position="37"/>
        <end position="58"/>
    </location>
</feature>
<gene>
    <name evidence="2" type="ORF">DdX_19222</name>
</gene>